<evidence type="ECO:0000259" key="2">
    <source>
        <dbReference type="SMART" id="SM00198"/>
    </source>
</evidence>
<comment type="caution">
    <text evidence="3">The sequence shown here is derived from an EMBL/GenBank/DDBJ whole genome shotgun (WGS) entry which is preliminary data.</text>
</comment>
<evidence type="ECO:0000256" key="1">
    <source>
        <dbReference type="SAM" id="SignalP"/>
    </source>
</evidence>
<dbReference type="Proteomes" id="UP001383192">
    <property type="component" value="Unassembled WGS sequence"/>
</dbReference>
<dbReference type="EMBL" id="JAYKXP010000154">
    <property type="protein sequence ID" value="KAK7022037.1"/>
    <property type="molecule type" value="Genomic_DNA"/>
</dbReference>
<evidence type="ECO:0000313" key="3">
    <source>
        <dbReference type="EMBL" id="KAK7022037.1"/>
    </source>
</evidence>
<dbReference type="PANTHER" id="PTHR10334">
    <property type="entry name" value="CYSTEINE-RICH SECRETORY PROTEIN-RELATED"/>
    <property type="match status" value="1"/>
</dbReference>
<name>A0AAW0B8J2_9AGAR</name>
<feature type="chain" id="PRO_5043788113" description="SCP domain-containing protein" evidence="1">
    <location>
        <begin position="19"/>
        <end position="156"/>
    </location>
</feature>
<keyword evidence="4" id="KW-1185">Reference proteome</keyword>
<dbReference type="InterPro" id="IPR035940">
    <property type="entry name" value="CAP_sf"/>
</dbReference>
<feature type="domain" description="SCP" evidence="2">
    <location>
        <begin position="25"/>
        <end position="148"/>
    </location>
</feature>
<proteinExistence type="predicted"/>
<dbReference type="Gene3D" id="3.40.33.10">
    <property type="entry name" value="CAP"/>
    <property type="match status" value="1"/>
</dbReference>
<dbReference type="InterPro" id="IPR001283">
    <property type="entry name" value="CRISP-related"/>
</dbReference>
<dbReference type="FunFam" id="3.40.33.10:FF:000010">
    <property type="entry name" value="Predicted protein"/>
    <property type="match status" value="1"/>
</dbReference>
<keyword evidence="1" id="KW-0732">Signal</keyword>
<dbReference type="InterPro" id="IPR014044">
    <property type="entry name" value="CAP_dom"/>
</dbReference>
<organism evidence="3 4">
    <name type="scientific">Paramarasmius palmivorus</name>
    <dbReference type="NCBI Taxonomy" id="297713"/>
    <lineage>
        <taxon>Eukaryota</taxon>
        <taxon>Fungi</taxon>
        <taxon>Dikarya</taxon>
        <taxon>Basidiomycota</taxon>
        <taxon>Agaricomycotina</taxon>
        <taxon>Agaricomycetes</taxon>
        <taxon>Agaricomycetidae</taxon>
        <taxon>Agaricales</taxon>
        <taxon>Marasmiineae</taxon>
        <taxon>Marasmiaceae</taxon>
        <taxon>Paramarasmius</taxon>
    </lineage>
</organism>
<dbReference type="PRINTS" id="PR00837">
    <property type="entry name" value="V5TPXLIKE"/>
</dbReference>
<sequence length="156" mass="17132">MHFSVLFAALPLLTLTQAALLPRQSEADQWLEAHNSVRAQHNAQPLTWNNQVAAAAQNWANRCTMQHSGGQVGSYGENLAWGTGNFPIASAVKLWADEVKDYDPNNPQYSHFTQVVWKSTTELGCATADCSGTTYHVCEYNPPGNVIGQFPENVEV</sequence>
<gene>
    <name evidence="3" type="ORF">VNI00_017072</name>
</gene>
<dbReference type="AlphaFoldDB" id="A0AAW0B8J2"/>
<dbReference type="SMART" id="SM00198">
    <property type="entry name" value="SCP"/>
    <property type="match status" value="1"/>
</dbReference>
<dbReference type="SUPFAM" id="SSF55797">
    <property type="entry name" value="PR-1-like"/>
    <property type="match status" value="1"/>
</dbReference>
<evidence type="ECO:0000313" key="4">
    <source>
        <dbReference type="Proteomes" id="UP001383192"/>
    </source>
</evidence>
<feature type="signal peptide" evidence="1">
    <location>
        <begin position="1"/>
        <end position="18"/>
    </location>
</feature>
<protein>
    <recommendedName>
        <fullName evidence="2">SCP domain-containing protein</fullName>
    </recommendedName>
</protein>
<dbReference type="Pfam" id="PF00188">
    <property type="entry name" value="CAP"/>
    <property type="match status" value="1"/>
</dbReference>
<accession>A0AAW0B8J2</accession>
<reference evidence="3 4" key="1">
    <citation type="submission" date="2024-01" db="EMBL/GenBank/DDBJ databases">
        <title>A draft genome for a cacao thread blight-causing isolate of Paramarasmius palmivorus.</title>
        <authorList>
            <person name="Baruah I.K."/>
            <person name="Bukari Y."/>
            <person name="Amoako-Attah I."/>
            <person name="Meinhardt L.W."/>
            <person name="Bailey B.A."/>
            <person name="Cohen S.P."/>
        </authorList>
    </citation>
    <scope>NUCLEOTIDE SEQUENCE [LARGE SCALE GENOMIC DNA]</scope>
    <source>
        <strain evidence="3 4">GH-12</strain>
    </source>
</reference>